<name>A0AAD6VSZ4_9AGAR</name>
<accession>A0AAD6VSZ4</accession>
<dbReference type="Gene3D" id="3.80.10.10">
    <property type="entry name" value="Ribonuclease Inhibitor"/>
    <property type="match status" value="1"/>
</dbReference>
<dbReference type="EMBL" id="JARJCW010000009">
    <property type="protein sequence ID" value="KAJ7220853.1"/>
    <property type="molecule type" value="Genomic_DNA"/>
</dbReference>
<dbReference type="Proteomes" id="UP001219525">
    <property type="component" value="Unassembled WGS sequence"/>
</dbReference>
<organism evidence="1 2">
    <name type="scientific">Mycena pura</name>
    <dbReference type="NCBI Taxonomy" id="153505"/>
    <lineage>
        <taxon>Eukaryota</taxon>
        <taxon>Fungi</taxon>
        <taxon>Dikarya</taxon>
        <taxon>Basidiomycota</taxon>
        <taxon>Agaricomycotina</taxon>
        <taxon>Agaricomycetes</taxon>
        <taxon>Agaricomycetidae</taxon>
        <taxon>Agaricales</taxon>
        <taxon>Marasmiineae</taxon>
        <taxon>Mycenaceae</taxon>
        <taxon>Mycena</taxon>
    </lineage>
</organism>
<dbReference type="AlphaFoldDB" id="A0AAD6VSZ4"/>
<dbReference type="InterPro" id="IPR032675">
    <property type="entry name" value="LRR_dom_sf"/>
</dbReference>
<evidence type="ECO:0008006" key="3">
    <source>
        <dbReference type="Google" id="ProtNLM"/>
    </source>
</evidence>
<evidence type="ECO:0000313" key="1">
    <source>
        <dbReference type="EMBL" id="KAJ7220853.1"/>
    </source>
</evidence>
<gene>
    <name evidence="1" type="ORF">GGX14DRAFT_432273</name>
</gene>
<keyword evidence="2" id="KW-1185">Reference proteome</keyword>
<protein>
    <recommendedName>
        <fullName evidence="3">F-box domain-containing protein</fullName>
    </recommendedName>
</protein>
<reference evidence="1" key="1">
    <citation type="submission" date="2023-03" db="EMBL/GenBank/DDBJ databases">
        <title>Massive genome expansion in bonnet fungi (Mycena s.s.) driven by repeated elements and novel gene families across ecological guilds.</title>
        <authorList>
            <consortium name="Lawrence Berkeley National Laboratory"/>
            <person name="Harder C.B."/>
            <person name="Miyauchi S."/>
            <person name="Viragh M."/>
            <person name="Kuo A."/>
            <person name="Thoen E."/>
            <person name="Andreopoulos B."/>
            <person name="Lu D."/>
            <person name="Skrede I."/>
            <person name="Drula E."/>
            <person name="Henrissat B."/>
            <person name="Morin E."/>
            <person name="Kohler A."/>
            <person name="Barry K."/>
            <person name="LaButti K."/>
            <person name="Morin E."/>
            <person name="Salamov A."/>
            <person name="Lipzen A."/>
            <person name="Mereny Z."/>
            <person name="Hegedus B."/>
            <person name="Baldrian P."/>
            <person name="Stursova M."/>
            <person name="Weitz H."/>
            <person name="Taylor A."/>
            <person name="Grigoriev I.V."/>
            <person name="Nagy L.G."/>
            <person name="Martin F."/>
            <person name="Kauserud H."/>
        </authorList>
    </citation>
    <scope>NUCLEOTIDE SEQUENCE</scope>
    <source>
        <strain evidence="1">9144</strain>
    </source>
</reference>
<evidence type="ECO:0000313" key="2">
    <source>
        <dbReference type="Proteomes" id="UP001219525"/>
    </source>
</evidence>
<proteinExistence type="predicted"/>
<comment type="caution">
    <text evidence="1">The sequence shown here is derived from an EMBL/GenBank/DDBJ whole genome shotgun (WGS) entry which is preliminary data.</text>
</comment>
<sequence length="614" mass="69322">MSILPDEMISEILSPALTIDDDAFSDMSPTSPFSSYAPSTSAYLLVCKSWLRVATPLLYNVVILRSKAQAVALARTLSEKRQKNDFGKLIKKLRVEGGYGDSMYTILQRTPKISDLFLSFKIFGRDGTAGLCKGLHLINPARLILQDSVFGCSPSYDEDGPSVRDFILPLVRAKQLHTVLVPGPGAARWAYKTFKGCPLQNIHIQQPLWHADLALISDPALEPLLRYITKESGALSGVIAPSMNPLSVPMSAMSQQVQDRVWSRVLYFAMSVPERARDPMCEDLPRRLPLLLVSKIFHRLGLPYHYVHILLTEPQVFPNFASVQSHRLLIQTISSPCSSSISWTDFEKMAKLSGASLRECCIQVEQGNRLSPAVFSDLAALQKLEWNCKTSFVCTSMRTLVDALSGLEDLKIRELHETFLVMLSLMKLKSLRRFAFSCSLKCEPFLRVHGTKLREIEIPLALRPVESLSATVFELCPNLCSASFSWTYGFSKCKRAPNKKVFLPGQPASSLTELKFLISHHMDISLNEYGTNNAKMRNDWKDFFDTFSYQDFPSLREIQVTSFGWPTNQRDIIRCFWVPIAEALLVRNINLTDSKGKKWRPRLMVNERGLKKRL</sequence>